<feature type="compositionally biased region" description="Low complexity" evidence="1">
    <location>
        <begin position="27"/>
        <end position="45"/>
    </location>
</feature>
<evidence type="ECO:0000313" key="2">
    <source>
        <dbReference type="EMBL" id="EXY74290.1"/>
    </source>
</evidence>
<reference evidence="2 3" key="1">
    <citation type="submission" date="2014-02" db="EMBL/GenBank/DDBJ databases">
        <authorList>
            <person name="Sears C."/>
            <person name="Carroll K."/>
            <person name="Sack B.R."/>
            <person name="Qadri F."/>
            <person name="Myers L.L."/>
            <person name="Chung G.-T."/>
            <person name="Escheverria P."/>
            <person name="Fraser C.M."/>
            <person name="Sadzewicz L."/>
            <person name="Shefchek K.A."/>
            <person name="Tallon L."/>
            <person name="Das S.P."/>
            <person name="Daugherty S."/>
            <person name="Mongodin E.F."/>
        </authorList>
    </citation>
    <scope>NUCLEOTIDE SEQUENCE [LARGE SCALE GENOMIC DNA]</scope>
    <source>
        <strain evidence="3">3988T(B)14</strain>
    </source>
</reference>
<dbReference type="EMBL" id="JGCY01000295">
    <property type="protein sequence ID" value="EXY74290.1"/>
    <property type="molecule type" value="Genomic_DNA"/>
</dbReference>
<evidence type="ECO:0000313" key="3">
    <source>
        <dbReference type="Proteomes" id="UP000020529"/>
    </source>
</evidence>
<feature type="region of interest" description="Disordered" evidence="1">
    <location>
        <begin position="25"/>
        <end position="45"/>
    </location>
</feature>
<name>A0A015W1E5_BACFG</name>
<proteinExistence type="predicted"/>
<protein>
    <submittedName>
        <fullName evidence="2">Putative exported domain protein</fullName>
    </submittedName>
</protein>
<comment type="caution">
    <text evidence="2">The sequence shown here is derived from an EMBL/GenBank/DDBJ whole genome shotgun (WGS) entry which is preliminary data.</text>
</comment>
<sequence>MGPAGGIVLGIDYSRRIVYWGDTDIGSSASSSTSTTDNRINNNSGTINNASKLIANVFAWIAETVLYGE</sequence>
<gene>
    <name evidence="2" type="ORF">M124_1901</name>
</gene>
<organism evidence="2 3">
    <name type="scientific">Bacteroides fragilis str. 3988T(B)14</name>
    <dbReference type="NCBI Taxonomy" id="1339315"/>
    <lineage>
        <taxon>Bacteria</taxon>
        <taxon>Pseudomonadati</taxon>
        <taxon>Bacteroidota</taxon>
        <taxon>Bacteroidia</taxon>
        <taxon>Bacteroidales</taxon>
        <taxon>Bacteroidaceae</taxon>
        <taxon>Bacteroides</taxon>
    </lineage>
</organism>
<dbReference type="AlphaFoldDB" id="A0A015W1E5"/>
<accession>A0A015W1E5</accession>
<dbReference type="Proteomes" id="UP000020529">
    <property type="component" value="Unassembled WGS sequence"/>
</dbReference>
<evidence type="ECO:0000256" key="1">
    <source>
        <dbReference type="SAM" id="MobiDB-lite"/>
    </source>
</evidence>